<dbReference type="EMBL" id="MRZV01000489">
    <property type="protein sequence ID" value="PIK48982.1"/>
    <property type="molecule type" value="Genomic_DNA"/>
</dbReference>
<dbReference type="InterPro" id="IPR011047">
    <property type="entry name" value="Quinoprotein_ADH-like_sf"/>
</dbReference>
<name>A0A2G8KLU7_STIJA</name>
<dbReference type="OrthoDB" id="547231at2759"/>
<dbReference type="InterPro" id="IPR015943">
    <property type="entry name" value="WD40/YVTN_repeat-like_dom_sf"/>
</dbReference>
<dbReference type="AlphaFoldDB" id="A0A2G8KLU7"/>
<feature type="compositionally biased region" description="Polar residues" evidence="1">
    <location>
        <begin position="237"/>
        <end position="246"/>
    </location>
</feature>
<protein>
    <submittedName>
        <fullName evidence="2">Putative WD repeat-containing protein 93 isoform X4</fullName>
    </submittedName>
</protein>
<dbReference type="Proteomes" id="UP000230750">
    <property type="component" value="Unassembled WGS sequence"/>
</dbReference>
<accession>A0A2G8KLU7</accession>
<feature type="region of interest" description="Disordered" evidence="1">
    <location>
        <begin position="237"/>
        <end position="277"/>
    </location>
</feature>
<dbReference type="InterPro" id="IPR049547">
    <property type="entry name" value="WDR93_beta-prop"/>
</dbReference>
<feature type="compositionally biased region" description="Low complexity" evidence="1">
    <location>
        <begin position="255"/>
        <end position="269"/>
    </location>
</feature>
<reference evidence="2 3" key="1">
    <citation type="journal article" date="2017" name="PLoS Biol.">
        <title>The sea cucumber genome provides insights into morphological evolution and visceral regeneration.</title>
        <authorList>
            <person name="Zhang X."/>
            <person name="Sun L."/>
            <person name="Yuan J."/>
            <person name="Sun Y."/>
            <person name="Gao Y."/>
            <person name="Zhang L."/>
            <person name="Li S."/>
            <person name="Dai H."/>
            <person name="Hamel J.F."/>
            <person name="Liu C."/>
            <person name="Yu Y."/>
            <person name="Liu S."/>
            <person name="Lin W."/>
            <person name="Guo K."/>
            <person name="Jin S."/>
            <person name="Xu P."/>
            <person name="Storey K.B."/>
            <person name="Huan P."/>
            <person name="Zhang T."/>
            <person name="Zhou Y."/>
            <person name="Zhang J."/>
            <person name="Lin C."/>
            <person name="Li X."/>
            <person name="Xing L."/>
            <person name="Huo D."/>
            <person name="Sun M."/>
            <person name="Wang L."/>
            <person name="Mercier A."/>
            <person name="Li F."/>
            <person name="Yang H."/>
            <person name="Xiang J."/>
        </authorList>
    </citation>
    <scope>NUCLEOTIDE SEQUENCE [LARGE SCALE GENOMIC DNA]</scope>
    <source>
        <strain evidence="2">Shaxun</strain>
        <tissue evidence="2">Muscle</tissue>
    </source>
</reference>
<evidence type="ECO:0000313" key="2">
    <source>
        <dbReference type="EMBL" id="PIK48982.1"/>
    </source>
</evidence>
<sequence length="684" mass="75698">TMPVYVRKNLLSITPDSLGNRSSDEDDYVTDPDQMIDNLPQPFRLVNKIITSVLDKAWDRIGHREKTIEEERKKIPIPEYDNAEIIDQYKDSPGVTESPDGTAVFLGLPDDLIVLDPITRQPIATWTSEEGGDKHETSEISNITTVQIGVQACLIISIYKSGQGRLHIYSNPLLLFVKDLDTEISPGSKILEGVVCDDGEYLGLTSEGKEGEVWLDIFKIPRDNWLKEVENVQNIVSKQQVTSQNAEENKGDSKPSSQGGSPVPGGTTTWNPSNLAKPTQVVRVTAPSTGVIGASSITLPGTSSPAMDEWISTIGVGKKHQLTEQHLQMRRTVAERELATFLGHQPKEITYHNERSKSCRWLILNKTGRQPSSVMVSDGQYLVCAWDKTSFLSMYDLQKTAKDMERNPDRIIPFGADITALSLSPCGFLIAVGLRDSSVILFDEFVGLPLFVERVSRSEVEFLTFPVSSSVQPADDAMAELSDLSAGGVITIAGTRDGALISFSFDYSSRLVTKIVIRDGSKLEDTHLKTILPVRSLHNVLLIMTQGGELSMLDFLTGEVLCKVKVPPPYSINNLGNILSLAASGQQMLLKATSVSGGDDDDASVSNAMKETALLAYQLQSFSCLDTRWKTLAEQEAKPPTLLHTTTLNKRVDWLLSKHLKDSHERQIRIQQRWESLREFTQQR</sequence>
<keyword evidence="3" id="KW-1185">Reference proteome</keyword>
<feature type="non-terminal residue" evidence="2">
    <location>
        <position position="1"/>
    </location>
</feature>
<dbReference type="SUPFAM" id="SSF50998">
    <property type="entry name" value="Quinoprotein alcohol dehydrogenase-like"/>
    <property type="match status" value="1"/>
</dbReference>
<dbReference type="STRING" id="307972.A0A2G8KLU7"/>
<evidence type="ECO:0000313" key="3">
    <source>
        <dbReference type="Proteomes" id="UP000230750"/>
    </source>
</evidence>
<dbReference type="Gene3D" id="2.130.10.10">
    <property type="entry name" value="YVTN repeat-like/Quinoprotein amine dehydrogenase"/>
    <property type="match status" value="1"/>
</dbReference>
<dbReference type="Pfam" id="PF21030">
    <property type="entry name" value="WDR93"/>
    <property type="match status" value="1"/>
</dbReference>
<evidence type="ECO:0000256" key="1">
    <source>
        <dbReference type="SAM" id="MobiDB-lite"/>
    </source>
</evidence>
<comment type="caution">
    <text evidence="2">The sequence shown here is derived from an EMBL/GenBank/DDBJ whole genome shotgun (WGS) entry which is preliminary data.</text>
</comment>
<gene>
    <name evidence="2" type="ORF">BSL78_14160</name>
</gene>
<proteinExistence type="predicted"/>
<organism evidence="2 3">
    <name type="scientific">Stichopus japonicus</name>
    <name type="common">Sea cucumber</name>
    <dbReference type="NCBI Taxonomy" id="307972"/>
    <lineage>
        <taxon>Eukaryota</taxon>
        <taxon>Metazoa</taxon>
        <taxon>Echinodermata</taxon>
        <taxon>Eleutherozoa</taxon>
        <taxon>Echinozoa</taxon>
        <taxon>Holothuroidea</taxon>
        <taxon>Aspidochirotacea</taxon>
        <taxon>Aspidochirotida</taxon>
        <taxon>Stichopodidae</taxon>
        <taxon>Apostichopus</taxon>
    </lineage>
</organism>